<accession>A0A699K3B2</accession>
<gene>
    <name evidence="2" type="ORF">Tci_638803</name>
</gene>
<name>A0A699K3B2_TANCI</name>
<evidence type="ECO:0008006" key="3">
    <source>
        <dbReference type="Google" id="ProtNLM"/>
    </source>
</evidence>
<comment type="caution">
    <text evidence="2">The sequence shown here is derived from an EMBL/GenBank/DDBJ whole genome shotgun (WGS) entry which is preliminary data.</text>
</comment>
<feature type="region of interest" description="Disordered" evidence="1">
    <location>
        <begin position="156"/>
        <end position="192"/>
    </location>
</feature>
<proteinExistence type="predicted"/>
<protein>
    <recommendedName>
        <fullName evidence="3">Transposase (Putative), gypsy type</fullName>
    </recommendedName>
</protein>
<evidence type="ECO:0000313" key="2">
    <source>
        <dbReference type="EMBL" id="GFA66831.1"/>
    </source>
</evidence>
<sequence>MSFNKRQGTNAVCYTKPLESLKCWNDHFFWIDAFACPALFSWHTGKSVSRDVISKSFKYSLEYYATLVAYPAPFHKYPRPFLCLVVMSQIDLLSFIRTVDPTKMRIYERQCDEDEPKLLDTTVGCVFPLLPVAPDHSSGDLKASVDKLFDEGEVRQKKRKTKVADAGEPSHPAKKLREDYGAPGRPTVGGKSQSSIQRLLVGAVQNAKVRGGIMPTLPFVSSSVSTTSEREDGDHTELLARANLHAIGAPTSMSIITSATTTTPTADPAAISKEKLVVPLYLVLILLPQAEVILFLIVQMVDEFAPPKCFASIRKMDHDQLFTEFNVGAAHQISLSVEVRMRAEYHIKEKRRLKAVTFHIFRSFPTSLNS</sequence>
<dbReference type="AlphaFoldDB" id="A0A699K3B2"/>
<reference evidence="2" key="1">
    <citation type="journal article" date="2019" name="Sci. Rep.">
        <title>Draft genome of Tanacetum cinerariifolium, the natural source of mosquito coil.</title>
        <authorList>
            <person name="Yamashiro T."/>
            <person name="Shiraishi A."/>
            <person name="Satake H."/>
            <person name="Nakayama K."/>
        </authorList>
    </citation>
    <scope>NUCLEOTIDE SEQUENCE</scope>
</reference>
<organism evidence="2">
    <name type="scientific">Tanacetum cinerariifolium</name>
    <name type="common">Dalmatian daisy</name>
    <name type="synonym">Chrysanthemum cinerariifolium</name>
    <dbReference type="NCBI Taxonomy" id="118510"/>
    <lineage>
        <taxon>Eukaryota</taxon>
        <taxon>Viridiplantae</taxon>
        <taxon>Streptophyta</taxon>
        <taxon>Embryophyta</taxon>
        <taxon>Tracheophyta</taxon>
        <taxon>Spermatophyta</taxon>
        <taxon>Magnoliopsida</taxon>
        <taxon>eudicotyledons</taxon>
        <taxon>Gunneridae</taxon>
        <taxon>Pentapetalae</taxon>
        <taxon>asterids</taxon>
        <taxon>campanulids</taxon>
        <taxon>Asterales</taxon>
        <taxon>Asteraceae</taxon>
        <taxon>Asteroideae</taxon>
        <taxon>Anthemideae</taxon>
        <taxon>Anthemidinae</taxon>
        <taxon>Tanacetum</taxon>
    </lineage>
</organism>
<dbReference type="EMBL" id="BKCJ010465470">
    <property type="protein sequence ID" value="GFA66831.1"/>
    <property type="molecule type" value="Genomic_DNA"/>
</dbReference>
<evidence type="ECO:0000256" key="1">
    <source>
        <dbReference type="SAM" id="MobiDB-lite"/>
    </source>
</evidence>